<feature type="compositionally biased region" description="Pro residues" evidence="1">
    <location>
        <begin position="280"/>
        <end position="289"/>
    </location>
</feature>
<gene>
    <name evidence="3" type="ORF">HYPSUDRAFT_218052</name>
</gene>
<evidence type="ECO:0000313" key="4">
    <source>
        <dbReference type="Proteomes" id="UP000054270"/>
    </source>
</evidence>
<evidence type="ECO:0000313" key="3">
    <source>
        <dbReference type="EMBL" id="KJA18653.1"/>
    </source>
</evidence>
<dbReference type="Proteomes" id="UP000054270">
    <property type="component" value="Unassembled WGS sequence"/>
</dbReference>
<protein>
    <submittedName>
        <fullName evidence="3">Uncharacterized protein</fullName>
    </submittedName>
</protein>
<keyword evidence="2" id="KW-0472">Membrane</keyword>
<dbReference type="OMA" id="NYRRERH"/>
<dbReference type="Gene3D" id="2.60.120.260">
    <property type="entry name" value="Galactose-binding domain-like"/>
    <property type="match status" value="1"/>
</dbReference>
<dbReference type="EMBL" id="KN817586">
    <property type="protein sequence ID" value="KJA18653.1"/>
    <property type="molecule type" value="Genomic_DNA"/>
</dbReference>
<reference evidence="4" key="1">
    <citation type="submission" date="2014-04" db="EMBL/GenBank/DDBJ databases">
        <title>Evolutionary Origins and Diversification of the Mycorrhizal Mutualists.</title>
        <authorList>
            <consortium name="DOE Joint Genome Institute"/>
            <consortium name="Mycorrhizal Genomics Consortium"/>
            <person name="Kohler A."/>
            <person name="Kuo A."/>
            <person name="Nagy L.G."/>
            <person name="Floudas D."/>
            <person name="Copeland A."/>
            <person name="Barry K.W."/>
            <person name="Cichocki N."/>
            <person name="Veneault-Fourrey C."/>
            <person name="LaButti K."/>
            <person name="Lindquist E.A."/>
            <person name="Lipzen A."/>
            <person name="Lundell T."/>
            <person name="Morin E."/>
            <person name="Murat C."/>
            <person name="Riley R."/>
            <person name="Ohm R."/>
            <person name="Sun H."/>
            <person name="Tunlid A."/>
            <person name="Henrissat B."/>
            <person name="Grigoriev I.V."/>
            <person name="Hibbett D.S."/>
            <person name="Martin F."/>
        </authorList>
    </citation>
    <scope>NUCLEOTIDE SEQUENCE [LARGE SCALE GENOMIC DNA]</scope>
    <source>
        <strain evidence="4">FD-334 SS-4</strain>
    </source>
</reference>
<dbReference type="STRING" id="945553.A0A0D2M682"/>
<feature type="region of interest" description="Disordered" evidence="1">
    <location>
        <begin position="258"/>
        <end position="289"/>
    </location>
</feature>
<accession>A0A0D2M682</accession>
<organism evidence="3 4">
    <name type="scientific">Hypholoma sublateritium (strain FD-334 SS-4)</name>
    <dbReference type="NCBI Taxonomy" id="945553"/>
    <lineage>
        <taxon>Eukaryota</taxon>
        <taxon>Fungi</taxon>
        <taxon>Dikarya</taxon>
        <taxon>Basidiomycota</taxon>
        <taxon>Agaricomycotina</taxon>
        <taxon>Agaricomycetes</taxon>
        <taxon>Agaricomycetidae</taxon>
        <taxon>Agaricales</taxon>
        <taxon>Agaricineae</taxon>
        <taxon>Strophariaceae</taxon>
        <taxon>Hypholoma</taxon>
    </lineage>
</organism>
<name>A0A0D2M682_HYPSF</name>
<evidence type="ECO:0000256" key="1">
    <source>
        <dbReference type="SAM" id="MobiDB-lite"/>
    </source>
</evidence>
<keyword evidence="2" id="KW-1133">Transmembrane helix</keyword>
<proteinExistence type="predicted"/>
<dbReference type="AlphaFoldDB" id="A0A0D2M682"/>
<keyword evidence="4" id="KW-1185">Reference proteome</keyword>
<dbReference type="OrthoDB" id="3265734at2759"/>
<feature type="transmembrane region" description="Helical" evidence="2">
    <location>
        <begin position="201"/>
        <end position="225"/>
    </location>
</feature>
<keyword evidence="2" id="KW-0812">Transmembrane</keyword>
<evidence type="ECO:0000256" key="2">
    <source>
        <dbReference type="SAM" id="Phobius"/>
    </source>
</evidence>
<sequence>MSFPTPTTTSTSSTSSVISITSAVAPSTTSSTSAISAPIETPTGNTVIIDDRSPSLVYAGSWNQGGIASEFGGTDTWTNASGSTASIDFSGTQISVWGTVAMIGVGVAPQSSYSIDDGTPVLFVGIQRSDPQYMQLFFQSDTLPFNNHTLRIETLASGGDYSLDFLSVVPLNSTGASSPSTSTSPITATAAAHSSTKNVPIGAILGGVLGGIGVIALTIIGVLFLKRKQSDESHKIDYFPVTQIARSPAVATVYPATKSDITDGHDTTASEPYFSHHRPSAPPPKYEHK</sequence>